<feature type="compositionally biased region" description="Basic and acidic residues" evidence="1">
    <location>
        <begin position="36"/>
        <end position="48"/>
    </location>
</feature>
<comment type="caution">
    <text evidence="2">The sequence shown here is derived from an EMBL/GenBank/DDBJ whole genome shotgun (WGS) entry which is preliminary data.</text>
</comment>
<name>A0A8S9HDE1_BRACR</name>
<evidence type="ECO:0000256" key="1">
    <source>
        <dbReference type="SAM" id="MobiDB-lite"/>
    </source>
</evidence>
<dbReference type="EMBL" id="QGKW02001940">
    <property type="protein sequence ID" value="KAF2555140.1"/>
    <property type="molecule type" value="Genomic_DNA"/>
</dbReference>
<gene>
    <name evidence="2" type="ORF">F2Q68_00016099</name>
</gene>
<evidence type="ECO:0000313" key="2">
    <source>
        <dbReference type="EMBL" id="KAF2555140.1"/>
    </source>
</evidence>
<evidence type="ECO:0000313" key="3">
    <source>
        <dbReference type="Proteomes" id="UP000712281"/>
    </source>
</evidence>
<sequence>MKLDGVYYPFNDSINWLTTCMEEMKQDIARIKHATDVARSSSIDRDQHTSINVRQCTSIDNQMPTSVDDNQMPTSVDDNPPRPHMMKSQENFHTREEIDQLIEGIYRALETTEERLDGR</sequence>
<proteinExistence type="predicted"/>
<dbReference type="AlphaFoldDB" id="A0A8S9HDE1"/>
<protein>
    <submittedName>
        <fullName evidence="2">Uncharacterized protein</fullName>
    </submittedName>
</protein>
<accession>A0A8S9HDE1</accession>
<organism evidence="2 3">
    <name type="scientific">Brassica cretica</name>
    <name type="common">Mustard</name>
    <dbReference type="NCBI Taxonomy" id="69181"/>
    <lineage>
        <taxon>Eukaryota</taxon>
        <taxon>Viridiplantae</taxon>
        <taxon>Streptophyta</taxon>
        <taxon>Embryophyta</taxon>
        <taxon>Tracheophyta</taxon>
        <taxon>Spermatophyta</taxon>
        <taxon>Magnoliopsida</taxon>
        <taxon>eudicotyledons</taxon>
        <taxon>Gunneridae</taxon>
        <taxon>Pentapetalae</taxon>
        <taxon>rosids</taxon>
        <taxon>malvids</taxon>
        <taxon>Brassicales</taxon>
        <taxon>Brassicaceae</taxon>
        <taxon>Brassiceae</taxon>
        <taxon>Brassica</taxon>
    </lineage>
</organism>
<feature type="region of interest" description="Disordered" evidence="1">
    <location>
        <begin position="36"/>
        <end position="96"/>
    </location>
</feature>
<feature type="compositionally biased region" description="Polar residues" evidence="1">
    <location>
        <begin position="49"/>
        <end position="77"/>
    </location>
</feature>
<dbReference type="Proteomes" id="UP000712281">
    <property type="component" value="Unassembled WGS sequence"/>
</dbReference>
<reference evidence="2" key="1">
    <citation type="submission" date="2019-12" db="EMBL/GenBank/DDBJ databases">
        <title>Genome sequencing and annotation of Brassica cretica.</title>
        <authorList>
            <person name="Studholme D.J."/>
            <person name="Sarris P.F."/>
        </authorList>
    </citation>
    <scope>NUCLEOTIDE SEQUENCE</scope>
    <source>
        <strain evidence="2">PFS-001/15</strain>
        <tissue evidence="2">Leaf</tissue>
    </source>
</reference>